<protein>
    <submittedName>
        <fullName evidence="2">Uncharacterized protein</fullName>
    </submittedName>
</protein>
<sequence length="82" mass="9265">MTAAAAPLTGAFTGAHLIAVIVLVLVLWILTRAWVSATVRKSQIREDARLENRRRYRAELIARRGPRIRGCRCECHRLSAVR</sequence>
<keyword evidence="1" id="KW-0812">Transmembrane</keyword>
<evidence type="ECO:0000313" key="2">
    <source>
        <dbReference type="EMBL" id="TWS20816.1"/>
    </source>
</evidence>
<gene>
    <name evidence="2" type="ORF">FK529_05700</name>
</gene>
<keyword evidence="1" id="KW-1133">Transmembrane helix</keyword>
<dbReference type="AlphaFoldDB" id="A0A5C5RD77"/>
<dbReference type="RefSeq" id="WP_146560035.1">
    <property type="nucleotide sequence ID" value="NZ_VIGW01000002.1"/>
</dbReference>
<dbReference type="EMBL" id="VIGW01000002">
    <property type="protein sequence ID" value="TWS20816.1"/>
    <property type="molecule type" value="Genomic_DNA"/>
</dbReference>
<reference evidence="2 3" key="1">
    <citation type="submission" date="2019-06" db="EMBL/GenBank/DDBJ databases">
        <title>Tsukamurella conjunctivitidis sp. nov., Tsukamurella assacharolytica sp. nov. and Tsukamurella sputae sp. nov. isolated from patients with conjunctivitis, bacteraemia (lymphoma) and respiratory infection (sputum) in Hong Kong.</title>
        <authorList>
            <person name="Teng J.L.L."/>
            <person name="Lee H.H."/>
            <person name="Fong J.Y.H."/>
            <person name="Fok K.M.N."/>
            <person name="Lau S.K.P."/>
            <person name="Woo P.C.Y."/>
        </authorList>
    </citation>
    <scope>NUCLEOTIDE SEQUENCE [LARGE SCALE GENOMIC DNA]</scope>
    <source>
        <strain evidence="2 3">HKU71</strain>
    </source>
</reference>
<organism evidence="2 3">
    <name type="scientific">Tsukamurella asaccharolytica</name>
    <dbReference type="NCBI Taxonomy" id="2592067"/>
    <lineage>
        <taxon>Bacteria</taxon>
        <taxon>Bacillati</taxon>
        <taxon>Actinomycetota</taxon>
        <taxon>Actinomycetes</taxon>
        <taxon>Mycobacteriales</taxon>
        <taxon>Tsukamurellaceae</taxon>
        <taxon>Tsukamurella</taxon>
    </lineage>
</organism>
<dbReference type="Proteomes" id="UP000317291">
    <property type="component" value="Unassembled WGS sequence"/>
</dbReference>
<evidence type="ECO:0000313" key="3">
    <source>
        <dbReference type="Proteomes" id="UP000317291"/>
    </source>
</evidence>
<feature type="transmembrane region" description="Helical" evidence="1">
    <location>
        <begin position="12"/>
        <end position="35"/>
    </location>
</feature>
<comment type="caution">
    <text evidence="2">The sequence shown here is derived from an EMBL/GenBank/DDBJ whole genome shotgun (WGS) entry which is preliminary data.</text>
</comment>
<evidence type="ECO:0000256" key="1">
    <source>
        <dbReference type="SAM" id="Phobius"/>
    </source>
</evidence>
<proteinExistence type="predicted"/>
<keyword evidence="1" id="KW-0472">Membrane</keyword>
<keyword evidence="3" id="KW-1185">Reference proteome</keyword>
<accession>A0A5C5RD77</accession>
<name>A0A5C5RD77_9ACTN</name>